<evidence type="ECO:0000256" key="1">
    <source>
        <dbReference type="SAM" id="MobiDB-lite"/>
    </source>
</evidence>
<accession>A0A9Q0F627</accession>
<organism evidence="2 3">
    <name type="scientific">Turnera subulata</name>
    <dbReference type="NCBI Taxonomy" id="218843"/>
    <lineage>
        <taxon>Eukaryota</taxon>
        <taxon>Viridiplantae</taxon>
        <taxon>Streptophyta</taxon>
        <taxon>Embryophyta</taxon>
        <taxon>Tracheophyta</taxon>
        <taxon>Spermatophyta</taxon>
        <taxon>Magnoliopsida</taxon>
        <taxon>eudicotyledons</taxon>
        <taxon>Gunneridae</taxon>
        <taxon>Pentapetalae</taxon>
        <taxon>rosids</taxon>
        <taxon>fabids</taxon>
        <taxon>Malpighiales</taxon>
        <taxon>Passifloraceae</taxon>
        <taxon>Turnera</taxon>
    </lineage>
</organism>
<dbReference type="Proteomes" id="UP001141552">
    <property type="component" value="Unassembled WGS sequence"/>
</dbReference>
<reference evidence="2" key="2">
    <citation type="journal article" date="2023" name="Plants (Basel)">
        <title>Annotation of the Turnera subulata (Passifloraceae) Draft Genome Reveals the S-Locus Evolved after the Divergence of Turneroideae from Passifloroideae in a Stepwise Manner.</title>
        <authorList>
            <person name="Henning P.M."/>
            <person name="Roalson E.H."/>
            <person name="Mir W."/>
            <person name="McCubbin A.G."/>
            <person name="Shore J.S."/>
        </authorList>
    </citation>
    <scope>NUCLEOTIDE SEQUENCE</scope>
    <source>
        <strain evidence="2">F60SS</strain>
    </source>
</reference>
<gene>
    <name evidence="2" type="ORF">Tsubulata_048051</name>
</gene>
<evidence type="ECO:0000313" key="3">
    <source>
        <dbReference type="Proteomes" id="UP001141552"/>
    </source>
</evidence>
<protein>
    <submittedName>
        <fullName evidence="2">Uncharacterized protein</fullName>
    </submittedName>
</protein>
<feature type="compositionally biased region" description="Acidic residues" evidence="1">
    <location>
        <begin position="183"/>
        <end position="209"/>
    </location>
</feature>
<keyword evidence="3" id="KW-1185">Reference proteome</keyword>
<dbReference type="EMBL" id="JAKUCV010006878">
    <property type="protein sequence ID" value="KAJ4825521.1"/>
    <property type="molecule type" value="Genomic_DNA"/>
</dbReference>
<proteinExistence type="predicted"/>
<feature type="compositionally biased region" description="Basic and acidic residues" evidence="1">
    <location>
        <begin position="212"/>
        <end position="244"/>
    </location>
</feature>
<comment type="caution">
    <text evidence="2">The sequence shown here is derived from an EMBL/GenBank/DDBJ whole genome shotgun (WGS) entry which is preliminary data.</text>
</comment>
<name>A0A9Q0F627_9ROSI</name>
<dbReference type="AlphaFoldDB" id="A0A9Q0F627"/>
<reference evidence="2" key="1">
    <citation type="submission" date="2022-02" db="EMBL/GenBank/DDBJ databases">
        <authorList>
            <person name="Henning P.M."/>
            <person name="McCubbin A.G."/>
            <person name="Shore J.S."/>
        </authorList>
    </citation>
    <scope>NUCLEOTIDE SEQUENCE</scope>
    <source>
        <strain evidence="2">F60SS</strain>
        <tissue evidence="2">Leaves</tissue>
    </source>
</reference>
<evidence type="ECO:0000313" key="2">
    <source>
        <dbReference type="EMBL" id="KAJ4825521.1"/>
    </source>
</evidence>
<sequence>MMLAFASSWTGRQGRKKTWCCCASNATSWWHCQCGRQECVTMDLKVGKGGGQCGGGEVGMMVEKRRESFYRVNIGKFGSDQQNDSFEVLTRLFKIDMFTPQENRGRRFKAVCTEAFEARRGLEDRGGAVVVVVEVEEVGRELRMALLFKYFNFFFHELVTVDDKKDNTGSTRRRSSSQGLQERDDEADEEEDGQNEDEDEAEEEEEEGLALETRELERLLGRGEDPAAREAARSERRKIQELKTKSASSKGQPGLLQFGSSTFEILETAFKKETEMKTSGLGLNFEFGFWVVAHAGVEDERRREVGVV</sequence>
<feature type="region of interest" description="Disordered" evidence="1">
    <location>
        <begin position="164"/>
        <end position="255"/>
    </location>
</feature>